<evidence type="ECO:0000256" key="3">
    <source>
        <dbReference type="ARBA" id="ARBA00006071"/>
    </source>
</evidence>
<gene>
    <name evidence="11" type="primary">prsA</name>
    <name evidence="14" type="ORF">EDD68_10666</name>
</gene>
<sequence>MKKFILAVTVVMGAAVLSACNDNSDSTKDGEIVAETEAGAITKEEFYEEMKKRVGEDLLREMIVKKVLEDKYDIPDEEIDQEVEQIKEQYGEQFEVALSQSGFKDEEDFRNAIYFNKLQERAAIEDIEIPEEDMQQYYERMKREIQASHILVEDEETALEVIEKLNNGEDFAALAEEYSQDGSASKGGDLGFFGPGDMTKPFEDAAYQLEIGEISEPVQSDYGWHVIKVTDEREAEDVGTYEEEKEQIRVLLAREQVDPQAAQENMDEMMKEANIEIKIEEFKDMF</sequence>
<evidence type="ECO:0000256" key="12">
    <source>
        <dbReference type="SAM" id="SignalP"/>
    </source>
</evidence>
<dbReference type="InterPro" id="IPR027304">
    <property type="entry name" value="Trigger_fact/SurA_dom_sf"/>
</dbReference>
<keyword evidence="4 11" id="KW-1003">Cell membrane</keyword>
<keyword evidence="8 11" id="KW-0564">Palmitate</keyword>
<keyword evidence="9 11" id="KW-0413">Isomerase</keyword>
<dbReference type="RefSeq" id="WP_132371449.1">
    <property type="nucleotide sequence ID" value="NZ_SMAN01000006.1"/>
</dbReference>
<dbReference type="PANTHER" id="PTHR47245:SF1">
    <property type="entry name" value="FOLDASE PROTEIN PRSA"/>
    <property type="match status" value="1"/>
</dbReference>
<dbReference type="GO" id="GO:0003755">
    <property type="term" value="F:peptidyl-prolyl cis-trans isomerase activity"/>
    <property type="evidence" value="ECO:0007669"/>
    <property type="project" value="UniProtKB-UniRule"/>
</dbReference>
<evidence type="ECO:0000256" key="8">
    <source>
        <dbReference type="ARBA" id="ARBA00023139"/>
    </source>
</evidence>
<comment type="function">
    <text evidence="11">Plays a major role in protein secretion by helping the post-translocational extracellular folding of several secreted proteins.</text>
</comment>
<keyword evidence="15" id="KW-1185">Reference proteome</keyword>
<protein>
    <recommendedName>
        <fullName evidence="11">Foldase protein PrsA</fullName>
        <ecNumber evidence="11">5.2.1.8</ecNumber>
    </recommendedName>
</protein>
<dbReference type="PROSITE" id="PS51257">
    <property type="entry name" value="PROKAR_LIPOPROTEIN"/>
    <property type="match status" value="1"/>
</dbReference>
<comment type="catalytic activity">
    <reaction evidence="1 11">
        <text>[protein]-peptidylproline (omega=180) = [protein]-peptidylproline (omega=0)</text>
        <dbReference type="Rhea" id="RHEA:16237"/>
        <dbReference type="Rhea" id="RHEA-COMP:10747"/>
        <dbReference type="Rhea" id="RHEA-COMP:10748"/>
        <dbReference type="ChEBI" id="CHEBI:83833"/>
        <dbReference type="ChEBI" id="CHEBI:83834"/>
        <dbReference type="EC" id="5.2.1.8"/>
    </reaction>
</comment>
<dbReference type="Gene3D" id="3.10.50.40">
    <property type="match status" value="1"/>
</dbReference>
<feature type="signal peptide" evidence="12">
    <location>
        <begin position="1"/>
        <end position="19"/>
    </location>
</feature>
<dbReference type="GO" id="GO:0005886">
    <property type="term" value="C:plasma membrane"/>
    <property type="evidence" value="ECO:0007669"/>
    <property type="project" value="UniProtKB-SubCell"/>
</dbReference>
<dbReference type="OrthoDB" id="14196at2"/>
<organism evidence="14 15">
    <name type="scientific">Melghiribacillus thermohalophilus</name>
    <dbReference type="NCBI Taxonomy" id="1324956"/>
    <lineage>
        <taxon>Bacteria</taxon>
        <taxon>Bacillati</taxon>
        <taxon>Bacillota</taxon>
        <taxon>Bacilli</taxon>
        <taxon>Bacillales</taxon>
        <taxon>Bacillaceae</taxon>
        <taxon>Melghiribacillus</taxon>
    </lineage>
</organism>
<dbReference type="SUPFAM" id="SSF109998">
    <property type="entry name" value="Triger factor/SurA peptide-binding domain-like"/>
    <property type="match status" value="1"/>
</dbReference>
<dbReference type="PANTHER" id="PTHR47245">
    <property type="entry name" value="PEPTIDYLPROLYL ISOMERASE"/>
    <property type="match status" value="1"/>
</dbReference>
<proteinExistence type="inferred from homology"/>
<keyword evidence="5 11" id="KW-0732">Signal</keyword>
<dbReference type="HAMAP" id="MF_01145">
    <property type="entry name" value="Foldase_PrsA"/>
    <property type="match status" value="1"/>
</dbReference>
<name>A0A4R3N6A9_9BACI</name>
<comment type="similarity">
    <text evidence="3 11">Belongs to the PrsA family.</text>
</comment>
<comment type="caution">
    <text evidence="14">The sequence shown here is derived from an EMBL/GenBank/DDBJ whole genome shotgun (WGS) entry which is preliminary data.</text>
</comment>
<evidence type="ECO:0000256" key="11">
    <source>
        <dbReference type="HAMAP-Rule" id="MF_01145"/>
    </source>
</evidence>
<dbReference type="InterPro" id="IPR023059">
    <property type="entry name" value="Foldase_PrsA"/>
</dbReference>
<evidence type="ECO:0000256" key="9">
    <source>
        <dbReference type="ARBA" id="ARBA00023235"/>
    </source>
</evidence>
<accession>A0A4R3N6A9</accession>
<dbReference type="SUPFAM" id="SSF54534">
    <property type="entry name" value="FKBP-like"/>
    <property type="match status" value="1"/>
</dbReference>
<dbReference type="AlphaFoldDB" id="A0A4R3N6A9"/>
<evidence type="ECO:0000256" key="1">
    <source>
        <dbReference type="ARBA" id="ARBA00000971"/>
    </source>
</evidence>
<dbReference type="PROSITE" id="PS50198">
    <property type="entry name" value="PPIC_PPIASE_2"/>
    <property type="match status" value="1"/>
</dbReference>
<dbReference type="PROSITE" id="PS01096">
    <property type="entry name" value="PPIC_PPIASE_1"/>
    <property type="match status" value="1"/>
</dbReference>
<evidence type="ECO:0000256" key="6">
    <source>
        <dbReference type="ARBA" id="ARBA00023110"/>
    </source>
</evidence>
<evidence type="ECO:0000256" key="7">
    <source>
        <dbReference type="ARBA" id="ARBA00023136"/>
    </source>
</evidence>
<keyword evidence="6 11" id="KW-0697">Rotamase</keyword>
<evidence type="ECO:0000256" key="4">
    <source>
        <dbReference type="ARBA" id="ARBA00022475"/>
    </source>
</evidence>
<evidence type="ECO:0000259" key="13">
    <source>
        <dbReference type="PROSITE" id="PS50198"/>
    </source>
</evidence>
<dbReference type="EC" id="5.2.1.8" evidence="11"/>
<keyword evidence="7 11" id="KW-0472">Membrane</keyword>
<evidence type="ECO:0000256" key="5">
    <source>
        <dbReference type="ARBA" id="ARBA00022729"/>
    </source>
</evidence>
<dbReference type="InterPro" id="IPR046357">
    <property type="entry name" value="PPIase_dom_sf"/>
</dbReference>
<evidence type="ECO:0000313" key="14">
    <source>
        <dbReference type="EMBL" id="TCT23656.1"/>
    </source>
</evidence>
<dbReference type="InterPro" id="IPR023058">
    <property type="entry name" value="PPIase_PpiC_CS"/>
</dbReference>
<feature type="domain" description="PpiC" evidence="13">
    <location>
        <begin position="142"/>
        <end position="231"/>
    </location>
</feature>
<dbReference type="InterPro" id="IPR050245">
    <property type="entry name" value="PrsA_foldase"/>
</dbReference>
<dbReference type="EMBL" id="SMAN01000006">
    <property type="protein sequence ID" value="TCT23656.1"/>
    <property type="molecule type" value="Genomic_DNA"/>
</dbReference>
<evidence type="ECO:0000313" key="15">
    <source>
        <dbReference type="Proteomes" id="UP000294650"/>
    </source>
</evidence>
<evidence type="ECO:0000256" key="10">
    <source>
        <dbReference type="ARBA" id="ARBA00023288"/>
    </source>
</evidence>
<reference evidence="14 15" key="1">
    <citation type="submission" date="2019-03" db="EMBL/GenBank/DDBJ databases">
        <title>Genomic Encyclopedia of Type Strains, Phase IV (KMG-IV): sequencing the most valuable type-strain genomes for metagenomic binning, comparative biology and taxonomic classification.</title>
        <authorList>
            <person name="Goeker M."/>
        </authorList>
    </citation>
    <scope>NUCLEOTIDE SEQUENCE [LARGE SCALE GENOMIC DNA]</scope>
    <source>
        <strain evidence="14 15">DSM 25894</strain>
    </source>
</reference>
<evidence type="ECO:0000256" key="2">
    <source>
        <dbReference type="ARBA" id="ARBA00004193"/>
    </source>
</evidence>
<feature type="chain" id="PRO_5038472774" description="Foldase protein PrsA" evidence="12">
    <location>
        <begin position="20"/>
        <end position="286"/>
    </location>
</feature>
<dbReference type="Proteomes" id="UP000294650">
    <property type="component" value="Unassembled WGS sequence"/>
</dbReference>
<comment type="subcellular location">
    <subcellularLocation>
        <location evidence="2 11">Cell membrane</location>
        <topology evidence="2 11">Lipid-anchor</topology>
    </subcellularLocation>
</comment>
<dbReference type="Pfam" id="PF13616">
    <property type="entry name" value="Rotamase_3"/>
    <property type="match status" value="1"/>
</dbReference>
<dbReference type="GO" id="GO:0006457">
    <property type="term" value="P:protein folding"/>
    <property type="evidence" value="ECO:0007669"/>
    <property type="project" value="UniProtKB-UniRule"/>
</dbReference>
<dbReference type="InterPro" id="IPR000297">
    <property type="entry name" value="PPIase_PpiC"/>
</dbReference>
<keyword evidence="10 11" id="KW-0449">Lipoprotein</keyword>